<feature type="compositionally biased region" description="Basic and acidic residues" evidence="1">
    <location>
        <begin position="17"/>
        <end position="30"/>
    </location>
</feature>
<accession>A0A0F8ZA92</accession>
<organism evidence="2">
    <name type="scientific">marine sediment metagenome</name>
    <dbReference type="NCBI Taxonomy" id="412755"/>
    <lineage>
        <taxon>unclassified sequences</taxon>
        <taxon>metagenomes</taxon>
        <taxon>ecological metagenomes</taxon>
    </lineage>
</organism>
<feature type="region of interest" description="Disordered" evidence="1">
    <location>
        <begin position="157"/>
        <end position="183"/>
    </location>
</feature>
<protein>
    <submittedName>
        <fullName evidence="2">Uncharacterized protein</fullName>
    </submittedName>
</protein>
<evidence type="ECO:0000256" key="1">
    <source>
        <dbReference type="SAM" id="MobiDB-lite"/>
    </source>
</evidence>
<reference evidence="2" key="1">
    <citation type="journal article" date="2015" name="Nature">
        <title>Complex archaea that bridge the gap between prokaryotes and eukaryotes.</title>
        <authorList>
            <person name="Spang A."/>
            <person name="Saw J.H."/>
            <person name="Jorgensen S.L."/>
            <person name="Zaremba-Niedzwiedzka K."/>
            <person name="Martijn J."/>
            <person name="Lind A.E."/>
            <person name="van Eijk R."/>
            <person name="Schleper C."/>
            <person name="Guy L."/>
            <person name="Ettema T.J."/>
        </authorList>
    </citation>
    <scope>NUCLEOTIDE SEQUENCE</scope>
</reference>
<feature type="region of interest" description="Disordered" evidence="1">
    <location>
        <begin position="1"/>
        <end position="91"/>
    </location>
</feature>
<name>A0A0F8ZA92_9ZZZZ</name>
<sequence>PTPVVPSGGRTLSAEEVEAKGATDKGKRQVDLANKAKHWPTPNAADGERASETLMRGEGNPTLLGAARNWPTPNANPEAPNMSKHRGGGRMSARDTEQCLATVTSRLDQTTPKHGANCWCNTPSCGLRSHKRKLNPNFVEALMNFPPGWSACAALVTRSSQPRPPQPSGSLPEDCPAEAADAQ</sequence>
<proteinExistence type="predicted"/>
<dbReference type="EMBL" id="LAZR01064715">
    <property type="protein sequence ID" value="KKK56991.1"/>
    <property type="molecule type" value="Genomic_DNA"/>
</dbReference>
<comment type="caution">
    <text evidence="2">The sequence shown here is derived from an EMBL/GenBank/DDBJ whole genome shotgun (WGS) entry which is preliminary data.</text>
</comment>
<gene>
    <name evidence="2" type="ORF">LCGC14_3059000</name>
</gene>
<dbReference type="AlphaFoldDB" id="A0A0F8ZA92"/>
<feature type="non-terminal residue" evidence="2">
    <location>
        <position position="1"/>
    </location>
</feature>
<evidence type="ECO:0000313" key="2">
    <source>
        <dbReference type="EMBL" id="KKK56991.1"/>
    </source>
</evidence>